<dbReference type="EMBL" id="LQRD01000027">
    <property type="protein sequence ID" value="KXT70338.1"/>
    <property type="molecule type" value="Genomic_DNA"/>
</dbReference>
<evidence type="ECO:0000259" key="2">
    <source>
        <dbReference type="Pfam" id="PF04892"/>
    </source>
</evidence>
<dbReference type="PANTHER" id="PTHR36834:SF2">
    <property type="entry name" value="MEMBRANE PROTEIN"/>
    <property type="match status" value="1"/>
</dbReference>
<dbReference type="STRING" id="45634.SCRDD08_00733"/>
<protein>
    <submittedName>
        <fullName evidence="3">VanZF-related protein</fullName>
    </submittedName>
</protein>
<accession>A0A139N2T8</accession>
<dbReference type="PANTHER" id="PTHR36834">
    <property type="entry name" value="MEMBRANE PROTEIN-RELATED"/>
    <property type="match status" value="1"/>
</dbReference>
<proteinExistence type="predicted"/>
<dbReference type="Pfam" id="PF04892">
    <property type="entry name" value="VanZ"/>
    <property type="match status" value="1"/>
</dbReference>
<gene>
    <name evidence="3" type="ORF">SCRDD08_00733</name>
</gene>
<evidence type="ECO:0000256" key="1">
    <source>
        <dbReference type="SAM" id="Phobius"/>
    </source>
</evidence>
<keyword evidence="1" id="KW-1133">Transmembrane helix</keyword>
<dbReference type="AlphaFoldDB" id="A0A139N2T8"/>
<keyword evidence="1" id="KW-0472">Membrane</keyword>
<evidence type="ECO:0000313" key="4">
    <source>
        <dbReference type="Proteomes" id="UP000070377"/>
    </source>
</evidence>
<evidence type="ECO:0000313" key="3">
    <source>
        <dbReference type="EMBL" id="KXT70338.1"/>
    </source>
</evidence>
<feature type="domain" description="VanZ-like" evidence="2">
    <location>
        <begin position="27"/>
        <end position="160"/>
    </location>
</feature>
<dbReference type="PATRIC" id="fig|45634.12.peg.763"/>
<organism evidence="3 4">
    <name type="scientific">Streptococcus cristatus</name>
    <dbReference type="NCBI Taxonomy" id="45634"/>
    <lineage>
        <taxon>Bacteria</taxon>
        <taxon>Bacillati</taxon>
        <taxon>Bacillota</taxon>
        <taxon>Bacilli</taxon>
        <taxon>Lactobacillales</taxon>
        <taxon>Streptococcaceae</taxon>
        <taxon>Streptococcus</taxon>
    </lineage>
</organism>
<sequence length="180" mass="20746">MFSLKIILTSDGELTAKGRKLLVGGSWLYFLMLCILCFIPQVPEPGMETPGIQYFGRVVVLLVPFNSFVNIGEISSWIQLVKVFVQNLANIFLLSPLIFQLLWLFPKLRKTKKVVWLSFEMSLSIEVTQILLDLLINANRVFEIDDLWTNTLGGYLAWRAFQLGQKIWKNRQDDVFKADE</sequence>
<keyword evidence="1" id="KW-0812">Transmembrane</keyword>
<dbReference type="InterPro" id="IPR053150">
    <property type="entry name" value="Teicoplanin_resist-assoc"/>
</dbReference>
<reference evidence="3 4" key="1">
    <citation type="submission" date="2016-01" db="EMBL/GenBank/DDBJ databases">
        <title>Highly variable Streptococcus oralis are common among viridans streptococci isolated from primates.</title>
        <authorList>
            <person name="Denapaite D."/>
            <person name="Rieger M."/>
            <person name="Koendgen S."/>
            <person name="Brueckner R."/>
            <person name="Ochigava I."/>
            <person name="Kappeler P."/>
            <person name="Maetz-Rensing K."/>
            <person name="Leendertz F."/>
            <person name="Hakenbeck R."/>
        </authorList>
    </citation>
    <scope>NUCLEOTIDE SEQUENCE [LARGE SCALE GENOMIC DNA]</scope>
    <source>
        <strain evidence="3 4">DD08</strain>
    </source>
</reference>
<dbReference type="RefSeq" id="WP_061422478.1">
    <property type="nucleotide sequence ID" value="NZ_KQ969062.1"/>
</dbReference>
<feature type="transmembrane region" description="Helical" evidence="1">
    <location>
        <begin position="84"/>
        <end position="105"/>
    </location>
</feature>
<dbReference type="Proteomes" id="UP000070377">
    <property type="component" value="Unassembled WGS sequence"/>
</dbReference>
<comment type="caution">
    <text evidence="3">The sequence shown here is derived from an EMBL/GenBank/DDBJ whole genome shotgun (WGS) entry which is preliminary data.</text>
</comment>
<dbReference type="InterPro" id="IPR006976">
    <property type="entry name" value="VanZ-like"/>
</dbReference>
<feature type="transmembrane region" description="Helical" evidence="1">
    <location>
        <begin position="21"/>
        <end position="42"/>
    </location>
</feature>
<name>A0A139N2T8_STRCR</name>